<dbReference type="AlphaFoldDB" id="A0A6J7G3U5"/>
<dbReference type="EMBL" id="CAFBLX010000184">
    <property type="protein sequence ID" value="CAB4901364.1"/>
    <property type="molecule type" value="Genomic_DNA"/>
</dbReference>
<gene>
    <name evidence="1" type="ORF">UFOPK3472_02474</name>
</gene>
<reference evidence="1" key="1">
    <citation type="submission" date="2020-05" db="EMBL/GenBank/DDBJ databases">
        <authorList>
            <person name="Chiriac C."/>
            <person name="Salcher M."/>
            <person name="Ghai R."/>
            <person name="Kavagutti S V."/>
        </authorList>
    </citation>
    <scope>NUCLEOTIDE SEQUENCE</scope>
</reference>
<accession>A0A6J7G3U5</accession>
<protein>
    <submittedName>
        <fullName evidence="1">Unannotated protein</fullName>
    </submittedName>
</protein>
<evidence type="ECO:0000313" key="1">
    <source>
        <dbReference type="EMBL" id="CAB4901364.1"/>
    </source>
</evidence>
<proteinExistence type="predicted"/>
<sequence length="416" mass="44807">MINSRYIGVAGPARRLTVDAVRSTLQSLADSGTHTRIGLVPKQGTVSWDVSKSIGAAAVRVVEPASTPGHLESAIADVRRRDGERLPLEVTICGEYLFIDTAHGLSDGKLFVDLVEALHLNDIHGASVWSLGPESSHVIPRTLLRWFAMHPSKLRDAWRALKGMQALKQQASDGLAQPDDNDMVPWSPSPSVVIRQSTAANEAAVSAWRKKNAPSAGAATVALWLVRCAMERVGLQSTPVVTIAINCRRYLNAKTTVNGNFAVGLDVAISGTRPIEPQARVLDAVYTSGLPLAVLGLVSASVRVKPATDRTAVDQVLRNPKVKLMYSDLGRPPSWARVPWTQGEGGQFAGLLDPSAPDAITVMGGVVGKERTYSVSFHDNVFERAKIEQAMDLIVNDPLLLLESVSSDLVEQQERV</sequence>
<name>A0A6J7G3U5_9ZZZZ</name>
<organism evidence="1">
    <name type="scientific">freshwater metagenome</name>
    <dbReference type="NCBI Taxonomy" id="449393"/>
    <lineage>
        <taxon>unclassified sequences</taxon>
        <taxon>metagenomes</taxon>
        <taxon>ecological metagenomes</taxon>
    </lineage>
</organism>